<sequence length="924" mass="99395">MAASTRQVRKARRSSKKDLDFTGSLTRELDFKRSKGEISCAECRRLKIKCSKTVPCHACVRRGCAPLCPNGSLATGQGTRFVFEATEHLHQHVAQLKRRIQSLEQALMSLQQERSSDPHPLLAEATDLDCGDAEAGDPSPDLADMEDVHDEEALPMDLVGTLVVADEGVTRFYGPTGGSESLLMLRAPSVGGETLFAPSVSPLSFPSPIDSTSLPSSPATSIISASTLNEWSTSCLAGFPLPSLGAAFGDPLSQLPPADEAMALVDLYFSTAGWLLGAITREQIEDDMLPAVYGFQASCSFDDGTSSDDIDYRSPHAIALLFAIFAVASTVKNASASGPAPSPSGVRTYAEMNGARRYHELAHACLSLRPVLQTPSVFTIQALYLLSVYDGIAGGCEDLFKNSPEGSSGVELGRNLLSLAVHLSLTIGLHRNARRWAIPAKDVRRREILFWYLFTADVWQSLHTGRPPLFSLPYVDCNIPEYADPEQYAFERWQFLFAAECVSEVVAATVSAAVPTFATIMALDRKVRDYPSPNCEAFLLYLHRSFFARATVQHPDNPLRSPYSHSFLTVCRASSTILKSVKDQYIASSPSTIGHWSMWADAFAAAVVHATVTIHAPFSPIVATSKEELEQACVLFARAAPSSARASQALLVLKSLAAKADAIHSQAYGHDRTGDKPVEGDAAQDAHQFDELSIFAGCAHYHSLRTQPIRSPVMSDTAAISASGEGESPVPRDVVMSGAGRTYGQLALNVSALSPSEHSFPLSQQPPLYAAPAPQPAQPPSCHALWTQEAGDRAYFSRAAGMPNPPVIAWPGMGAAAVPFSYPPPEYTSTDEGQYAPTQPPFIAAETILDLTPFDYSFAAPPASIAAYSSLSPGASNSMYTQQEHLMRHSHLQDFSLIVSPPLKLAAGDAAGRSSQCQWDDVLV</sequence>
<dbReference type="OMA" id="REMYLMP"/>
<feature type="region of interest" description="Disordered" evidence="5">
    <location>
        <begin position="756"/>
        <end position="781"/>
    </location>
</feature>
<comment type="subcellular location">
    <subcellularLocation>
        <location evidence="1">Nucleus</location>
    </subcellularLocation>
</comment>
<keyword evidence="2" id="KW-0479">Metal-binding</keyword>
<dbReference type="InParanoid" id="D8PN05"/>
<keyword evidence="3" id="KW-0539">Nucleus</keyword>
<dbReference type="VEuPathDB" id="FungiDB:SCHCODRAFT_02620880"/>
<evidence type="ECO:0000256" key="3">
    <source>
        <dbReference type="ARBA" id="ARBA00023242"/>
    </source>
</evidence>
<evidence type="ECO:0000259" key="6">
    <source>
        <dbReference type="PROSITE" id="PS50048"/>
    </source>
</evidence>
<dbReference type="HOGENOM" id="CLU_007340_1_0_1"/>
<dbReference type="AlphaFoldDB" id="D8PN05"/>
<gene>
    <name evidence="7" type="ORF">SCHCODRAFT_102295</name>
</gene>
<dbReference type="CDD" id="cd00067">
    <property type="entry name" value="GAL4"/>
    <property type="match status" value="1"/>
</dbReference>
<dbReference type="PANTHER" id="PTHR31001">
    <property type="entry name" value="UNCHARACTERIZED TRANSCRIPTIONAL REGULATORY PROTEIN"/>
    <property type="match status" value="1"/>
</dbReference>
<dbReference type="GO" id="GO:0006351">
    <property type="term" value="P:DNA-templated transcription"/>
    <property type="evidence" value="ECO:0007669"/>
    <property type="project" value="InterPro"/>
</dbReference>
<dbReference type="Proteomes" id="UP000007431">
    <property type="component" value="Unassembled WGS sequence"/>
</dbReference>
<proteinExistence type="predicted"/>
<dbReference type="Pfam" id="PF04082">
    <property type="entry name" value="Fungal_trans"/>
    <property type="match status" value="1"/>
</dbReference>
<dbReference type="PROSITE" id="PS00463">
    <property type="entry name" value="ZN2_CY6_FUNGAL_1"/>
    <property type="match status" value="1"/>
</dbReference>
<evidence type="ECO:0000313" key="8">
    <source>
        <dbReference type="Proteomes" id="UP000007431"/>
    </source>
</evidence>
<evidence type="ECO:0000256" key="1">
    <source>
        <dbReference type="ARBA" id="ARBA00004123"/>
    </source>
</evidence>
<evidence type="ECO:0000256" key="4">
    <source>
        <dbReference type="SAM" id="Coils"/>
    </source>
</evidence>
<dbReference type="GO" id="GO:0005634">
    <property type="term" value="C:nucleus"/>
    <property type="evidence" value="ECO:0007669"/>
    <property type="project" value="UniProtKB-SubCell"/>
</dbReference>
<evidence type="ECO:0000256" key="5">
    <source>
        <dbReference type="SAM" id="MobiDB-lite"/>
    </source>
</evidence>
<dbReference type="Gene3D" id="4.10.240.10">
    <property type="entry name" value="Zn(2)-C6 fungal-type DNA-binding domain"/>
    <property type="match status" value="1"/>
</dbReference>
<feature type="non-terminal residue" evidence="7">
    <location>
        <position position="924"/>
    </location>
</feature>
<dbReference type="InterPro" id="IPR001138">
    <property type="entry name" value="Zn2Cys6_DnaBD"/>
</dbReference>
<dbReference type="GO" id="GO:0003677">
    <property type="term" value="F:DNA binding"/>
    <property type="evidence" value="ECO:0007669"/>
    <property type="project" value="InterPro"/>
</dbReference>
<dbReference type="eggNOG" id="ENOG502SJQ1">
    <property type="taxonomic scope" value="Eukaryota"/>
</dbReference>
<accession>D8PN05</accession>
<organism evidence="8">
    <name type="scientific">Schizophyllum commune (strain H4-8 / FGSC 9210)</name>
    <name type="common">Split gill fungus</name>
    <dbReference type="NCBI Taxonomy" id="578458"/>
    <lineage>
        <taxon>Eukaryota</taxon>
        <taxon>Fungi</taxon>
        <taxon>Dikarya</taxon>
        <taxon>Basidiomycota</taxon>
        <taxon>Agaricomycotina</taxon>
        <taxon>Agaricomycetes</taxon>
        <taxon>Agaricomycetidae</taxon>
        <taxon>Agaricales</taxon>
        <taxon>Schizophyllaceae</taxon>
        <taxon>Schizophyllum</taxon>
    </lineage>
</organism>
<protein>
    <recommendedName>
        <fullName evidence="6">Zn(2)-C6 fungal-type domain-containing protein</fullName>
    </recommendedName>
</protein>
<dbReference type="PROSITE" id="PS50048">
    <property type="entry name" value="ZN2_CY6_FUNGAL_2"/>
    <property type="match status" value="1"/>
</dbReference>
<name>D8PN05_SCHCM</name>
<dbReference type="GO" id="GO:0008270">
    <property type="term" value="F:zinc ion binding"/>
    <property type="evidence" value="ECO:0007669"/>
    <property type="project" value="InterPro"/>
</dbReference>
<dbReference type="PANTHER" id="PTHR31001:SF56">
    <property type="entry name" value="ZN(2)-C6 FUNGAL-TYPE DOMAIN-CONTAINING PROTEIN"/>
    <property type="match status" value="1"/>
</dbReference>
<feature type="compositionally biased region" description="Low complexity" evidence="5">
    <location>
        <begin position="761"/>
        <end position="772"/>
    </location>
</feature>
<evidence type="ECO:0000256" key="2">
    <source>
        <dbReference type="ARBA" id="ARBA00022723"/>
    </source>
</evidence>
<dbReference type="InterPro" id="IPR050613">
    <property type="entry name" value="Sec_Metabolite_Reg"/>
</dbReference>
<keyword evidence="8" id="KW-1185">Reference proteome</keyword>
<feature type="coiled-coil region" evidence="4">
    <location>
        <begin position="86"/>
        <end position="113"/>
    </location>
</feature>
<dbReference type="EMBL" id="GL377302">
    <property type="protein sequence ID" value="EFJ02857.1"/>
    <property type="molecule type" value="Genomic_DNA"/>
</dbReference>
<dbReference type="SMART" id="SM00906">
    <property type="entry name" value="Fungal_trans"/>
    <property type="match status" value="1"/>
</dbReference>
<dbReference type="SUPFAM" id="SSF57701">
    <property type="entry name" value="Zn2/Cys6 DNA-binding domain"/>
    <property type="match status" value="1"/>
</dbReference>
<evidence type="ECO:0000313" key="7">
    <source>
        <dbReference type="EMBL" id="EFJ02857.1"/>
    </source>
</evidence>
<dbReference type="CDD" id="cd12148">
    <property type="entry name" value="fungal_TF_MHR"/>
    <property type="match status" value="1"/>
</dbReference>
<feature type="domain" description="Zn(2)-C6 fungal-type" evidence="6">
    <location>
        <begin position="39"/>
        <end position="68"/>
    </location>
</feature>
<dbReference type="InterPro" id="IPR036864">
    <property type="entry name" value="Zn2-C6_fun-type_DNA-bd_sf"/>
</dbReference>
<keyword evidence="4" id="KW-0175">Coiled coil</keyword>
<dbReference type="InterPro" id="IPR007219">
    <property type="entry name" value="XnlR_reg_dom"/>
</dbReference>
<reference evidence="7 8" key="1">
    <citation type="journal article" date="2010" name="Nat. Biotechnol.">
        <title>Genome sequence of the model mushroom Schizophyllum commune.</title>
        <authorList>
            <person name="Ohm R.A."/>
            <person name="de Jong J.F."/>
            <person name="Lugones L.G."/>
            <person name="Aerts A."/>
            <person name="Kothe E."/>
            <person name="Stajich J.E."/>
            <person name="de Vries R.P."/>
            <person name="Record E."/>
            <person name="Levasseur A."/>
            <person name="Baker S.E."/>
            <person name="Bartholomew K.A."/>
            <person name="Coutinho P.M."/>
            <person name="Erdmann S."/>
            <person name="Fowler T.J."/>
            <person name="Gathman A.C."/>
            <person name="Lombard V."/>
            <person name="Henrissat B."/>
            <person name="Knabe N."/>
            <person name="Kuees U."/>
            <person name="Lilly W.W."/>
            <person name="Lindquist E."/>
            <person name="Lucas S."/>
            <person name="Magnuson J.K."/>
            <person name="Piumi F."/>
            <person name="Raudaskoski M."/>
            <person name="Salamov A."/>
            <person name="Schmutz J."/>
            <person name="Schwarze F.W.M.R."/>
            <person name="vanKuyk P.A."/>
            <person name="Horton J.S."/>
            <person name="Grigoriev I.V."/>
            <person name="Woesten H.A.B."/>
        </authorList>
    </citation>
    <scope>NUCLEOTIDE SEQUENCE [LARGE SCALE GENOMIC DNA]</scope>
    <source>
        <strain evidence="8">H4-8 / FGSC 9210</strain>
    </source>
</reference>
<dbReference type="GO" id="GO:0000981">
    <property type="term" value="F:DNA-binding transcription factor activity, RNA polymerase II-specific"/>
    <property type="evidence" value="ECO:0007669"/>
    <property type="project" value="InterPro"/>
</dbReference>